<keyword evidence="1" id="KW-0812">Transmembrane</keyword>
<organism evidence="2 3">
    <name type="scientific">Streptomonospora halophila</name>
    <dbReference type="NCBI Taxonomy" id="427369"/>
    <lineage>
        <taxon>Bacteria</taxon>
        <taxon>Bacillati</taxon>
        <taxon>Actinomycetota</taxon>
        <taxon>Actinomycetes</taxon>
        <taxon>Streptosporangiales</taxon>
        <taxon>Nocardiopsidaceae</taxon>
        <taxon>Streptomonospora</taxon>
    </lineage>
</organism>
<dbReference type="RefSeq" id="WP_345558211.1">
    <property type="nucleotide sequence ID" value="NZ_BAABIK010000027.1"/>
</dbReference>
<reference evidence="3" key="1">
    <citation type="journal article" date="2019" name="Int. J. Syst. Evol. Microbiol.">
        <title>The Global Catalogue of Microorganisms (GCM) 10K type strain sequencing project: providing services to taxonomists for standard genome sequencing and annotation.</title>
        <authorList>
            <consortium name="The Broad Institute Genomics Platform"/>
            <consortium name="The Broad Institute Genome Sequencing Center for Infectious Disease"/>
            <person name="Wu L."/>
            <person name="Ma J."/>
        </authorList>
    </citation>
    <scope>NUCLEOTIDE SEQUENCE [LARGE SCALE GENOMIC DNA]</scope>
    <source>
        <strain evidence="3">JCM 18123</strain>
    </source>
</reference>
<keyword evidence="1" id="KW-1133">Transmembrane helix</keyword>
<keyword evidence="3" id="KW-1185">Reference proteome</keyword>
<evidence type="ECO:0000256" key="1">
    <source>
        <dbReference type="SAM" id="Phobius"/>
    </source>
</evidence>
<evidence type="ECO:0000313" key="2">
    <source>
        <dbReference type="EMBL" id="GAA4952136.1"/>
    </source>
</evidence>
<proteinExistence type="predicted"/>
<comment type="caution">
    <text evidence="2">The sequence shown here is derived from an EMBL/GenBank/DDBJ whole genome shotgun (WGS) entry which is preliminary data.</text>
</comment>
<feature type="transmembrane region" description="Helical" evidence="1">
    <location>
        <begin position="68"/>
        <end position="89"/>
    </location>
</feature>
<dbReference type="Proteomes" id="UP001499993">
    <property type="component" value="Unassembled WGS sequence"/>
</dbReference>
<gene>
    <name evidence="2" type="ORF">GCM10023224_41020</name>
</gene>
<evidence type="ECO:0000313" key="3">
    <source>
        <dbReference type="Proteomes" id="UP001499993"/>
    </source>
</evidence>
<protein>
    <submittedName>
        <fullName evidence="2">Uncharacterized protein</fullName>
    </submittedName>
</protein>
<feature type="transmembrane region" description="Helical" evidence="1">
    <location>
        <begin position="43"/>
        <end position="61"/>
    </location>
</feature>
<keyword evidence="1" id="KW-0472">Membrane</keyword>
<feature type="transmembrane region" description="Helical" evidence="1">
    <location>
        <begin position="121"/>
        <end position="144"/>
    </location>
</feature>
<sequence>MDGDSGGEVRGRRRIPWWGVLGLAALGLPRAVAHDLDLVGPGVNTVLVFAPVVVWVAVAVLGRLPRPVLALLAVGAVYGLLLGAAHQMLWTHSFAGQPPELGGSLAGVLPPAVESAVVRTAAFVSSVVTGVLVGAVSGAAAWLLSRLMPERTRT</sequence>
<accession>A0ABP9GZD0</accession>
<name>A0ABP9GZD0_9ACTN</name>
<dbReference type="EMBL" id="BAABIK010000027">
    <property type="protein sequence ID" value="GAA4952136.1"/>
    <property type="molecule type" value="Genomic_DNA"/>
</dbReference>